<proteinExistence type="predicted"/>
<evidence type="ECO:0000256" key="1">
    <source>
        <dbReference type="SAM" id="MobiDB-lite"/>
    </source>
</evidence>
<feature type="compositionally biased region" description="Basic and acidic residues" evidence="1">
    <location>
        <begin position="99"/>
        <end position="112"/>
    </location>
</feature>
<comment type="caution">
    <text evidence="2">The sequence shown here is derived from an EMBL/GenBank/DDBJ whole genome shotgun (WGS) entry which is preliminary data.</text>
</comment>
<reference evidence="2 3" key="1">
    <citation type="submission" date="2019-11" db="EMBL/GenBank/DDBJ databases">
        <title>Streptomyces typhae sp. nov., a novel endophytic actinomycete isolated from the root of cattail pollen (Typha angustifolia L.).</title>
        <authorList>
            <person name="Peng C."/>
        </authorList>
    </citation>
    <scope>NUCLEOTIDE SEQUENCE [LARGE SCALE GENOMIC DNA]</scope>
    <source>
        <strain evidence="3">p1417</strain>
    </source>
</reference>
<gene>
    <name evidence="2" type="ORF">GPA10_27100</name>
</gene>
<dbReference type="Proteomes" id="UP000483802">
    <property type="component" value="Unassembled WGS sequence"/>
</dbReference>
<name>A0A6L6X3I8_9ACTN</name>
<dbReference type="RefSeq" id="WP_157167782.1">
    <property type="nucleotide sequence ID" value="NZ_WPNZ01000016.1"/>
</dbReference>
<feature type="region of interest" description="Disordered" evidence="1">
    <location>
        <begin position="93"/>
        <end position="125"/>
    </location>
</feature>
<accession>A0A6L6X3I8</accession>
<keyword evidence="3" id="KW-1185">Reference proteome</keyword>
<dbReference type="EMBL" id="WPNZ01000016">
    <property type="protein sequence ID" value="MVO88331.1"/>
    <property type="molecule type" value="Genomic_DNA"/>
</dbReference>
<dbReference type="AlphaFoldDB" id="A0A6L6X3I8"/>
<evidence type="ECO:0000313" key="3">
    <source>
        <dbReference type="Proteomes" id="UP000483802"/>
    </source>
</evidence>
<organism evidence="2 3">
    <name type="scientific">Streptomyces typhae</name>
    <dbReference type="NCBI Taxonomy" id="2681492"/>
    <lineage>
        <taxon>Bacteria</taxon>
        <taxon>Bacillati</taxon>
        <taxon>Actinomycetota</taxon>
        <taxon>Actinomycetes</taxon>
        <taxon>Kitasatosporales</taxon>
        <taxon>Streptomycetaceae</taxon>
        <taxon>Streptomyces</taxon>
    </lineage>
</organism>
<sequence>MSSADHIAAIDLLRARGFPEEPGRSELGYGGPGFHVAELSTQDQLWDDDGTAHEETEEQYEAERDALTVLLAERWGEPQHFSLAGVQLRAMAREAAGPEARDAASSEAREAAGADPQEAAVPDPWATLSESVPDLHLWRADEHWIALGVARWGERRALQLVAVVTEVDPP</sequence>
<evidence type="ECO:0000313" key="2">
    <source>
        <dbReference type="EMBL" id="MVO88331.1"/>
    </source>
</evidence>
<protein>
    <submittedName>
        <fullName evidence="2">Uncharacterized protein</fullName>
    </submittedName>
</protein>